<dbReference type="Pfam" id="PF12100">
    <property type="entry name" value="DUF3576"/>
    <property type="match status" value="1"/>
</dbReference>
<dbReference type="InterPro" id="IPR021959">
    <property type="entry name" value="DUF3576"/>
</dbReference>
<dbReference type="EMBL" id="BNCI01000001">
    <property type="protein sequence ID" value="GHF15315.1"/>
    <property type="molecule type" value="Genomic_DNA"/>
</dbReference>
<dbReference type="Proteomes" id="UP000630923">
    <property type="component" value="Unassembled WGS sequence"/>
</dbReference>
<gene>
    <name evidence="2" type="ORF">GCM10017044_06820</name>
</gene>
<evidence type="ECO:0008006" key="4">
    <source>
        <dbReference type="Google" id="ProtNLM"/>
    </source>
</evidence>
<accession>A0A919AP23</accession>
<evidence type="ECO:0000313" key="2">
    <source>
        <dbReference type="EMBL" id="GHF15315.1"/>
    </source>
</evidence>
<sequence length="142" mass="15434">MQKAFHLVALLGLTLTLGACSMFGGDDDVKSTLEPKTTALGVNGYLWQATLDTLSFLPIQNADPRAAVIVSDWHSTPDMPNERVKVTVSFLSQALRSDGIRVAVSRQELKEGQWIAVPVQAQTALQIEEAILTKARMLRVGS</sequence>
<keyword evidence="1" id="KW-0732">Signal</keyword>
<reference evidence="2" key="2">
    <citation type="submission" date="2020-09" db="EMBL/GenBank/DDBJ databases">
        <authorList>
            <person name="Sun Q."/>
            <person name="Kim S."/>
        </authorList>
    </citation>
    <scope>NUCLEOTIDE SEQUENCE</scope>
    <source>
        <strain evidence="2">KCTC 42590</strain>
    </source>
</reference>
<evidence type="ECO:0000313" key="3">
    <source>
        <dbReference type="Proteomes" id="UP000630923"/>
    </source>
</evidence>
<feature type="chain" id="PRO_5037162890" description="DUF3576 domain-containing protein" evidence="1">
    <location>
        <begin position="25"/>
        <end position="142"/>
    </location>
</feature>
<protein>
    <recommendedName>
        <fullName evidence="4">DUF3576 domain-containing protein</fullName>
    </recommendedName>
</protein>
<comment type="caution">
    <text evidence="2">The sequence shown here is derived from an EMBL/GenBank/DDBJ whole genome shotgun (WGS) entry which is preliminary data.</text>
</comment>
<organism evidence="2 3">
    <name type="scientific">Kordiimonas sediminis</name>
    <dbReference type="NCBI Taxonomy" id="1735581"/>
    <lineage>
        <taxon>Bacteria</taxon>
        <taxon>Pseudomonadati</taxon>
        <taxon>Pseudomonadota</taxon>
        <taxon>Alphaproteobacteria</taxon>
        <taxon>Kordiimonadales</taxon>
        <taxon>Kordiimonadaceae</taxon>
        <taxon>Kordiimonas</taxon>
    </lineage>
</organism>
<feature type="signal peptide" evidence="1">
    <location>
        <begin position="1"/>
        <end position="24"/>
    </location>
</feature>
<reference evidence="2" key="1">
    <citation type="journal article" date="2014" name="Int. J. Syst. Evol. Microbiol.">
        <title>Complete genome sequence of Corynebacterium casei LMG S-19264T (=DSM 44701T), isolated from a smear-ripened cheese.</title>
        <authorList>
            <consortium name="US DOE Joint Genome Institute (JGI-PGF)"/>
            <person name="Walter F."/>
            <person name="Albersmeier A."/>
            <person name="Kalinowski J."/>
            <person name="Ruckert C."/>
        </authorList>
    </citation>
    <scope>NUCLEOTIDE SEQUENCE</scope>
    <source>
        <strain evidence="2">KCTC 42590</strain>
    </source>
</reference>
<proteinExistence type="predicted"/>
<dbReference type="AlphaFoldDB" id="A0A919AP23"/>
<name>A0A919AP23_9PROT</name>
<dbReference type="RefSeq" id="WP_191250140.1">
    <property type="nucleotide sequence ID" value="NZ_BNCI01000001.1"/>
</dbReference>
<evidence type="ECO:0000256" key="1">
    <source>
        <dbReference type="SAM" id="SignalP"/>
    </source>
</evidence>
<keyword evidence="3" id="KW-1185">Reference proteome</keyword>
<dbReference type="PROSITE" id="PS51257">
    <property type="entry name" value="PROKAR_LIPOPROTEIN"/>
    <property type="match status" value="1"/>
</dbReference>